<gene>
    <name evidence="1" type="ORF">H9712_09205</name>
</gene>
<protein>
    <submittedName>
        <fullName evidence="1">Uncharacterized protein</fullName>
    </submittedName>
</protein>
<comment type="caution">
    <text evidence="1">The sequence shown here is derived from an EMBL/GenBank/DDBJ whole genome shotgun (WGS) entry which is preliminary data.</text>
</comment>
<dbReference type="EMBL" id="DWXO01000087">
    <property type="protein sequence ID" value="HJB81153.1"/>
    <property type="molecule type" value="Genomic_DNA"/>
</dbReference>
<evidence type="ECO:0000313" key="2">
    <source>
        <dbReference type="Proteomes" id="UP000823921"/>
    </source>
</evidence>
<evidence type="ECO:0000313" key="1">
    <source>
        <dbReference type="EMBL" id="HJB81153.1"/>
    </source>
</evidence>
<reference evidence="1" key="1">
    <citation type="journal article" date="2021" name="PeerJ">
        <title>Extensive microbial diversity within the chicken gut microbiome revealed by metagenomics and culture.</title>
        <authorList>
            <person name="Gilroy R."/>
            <person name="Ravi A."/>
            <person name="Getino M."/>
            <person name="Pursley I."/>
            <person name="Horton D.L."/>
            <person name="Alikhan N.F."/>
            <person name="Baker D."/>
            <person name="Gharbi K."/>
            <person name="Hall N."/>
            <person name="Watson M."/>
            <person name="Adriaenssens E.M."/>
            <person name="Foster-Nyarko E."/>
            <person name="Jarju S."/>
            <person name="Secka A."/>
            <person name="Antonio M."/>
            <person name="Oren A."/>
            <person name="Chaudhuri R.R."/>
            <person name="La Ragione R."/>
            <person name="Hildebrand F."/>
            <person name="Pallen M.J."/>
        </authorList>
    </citation>
    <scope>NUCLEOTIDE SEQUENCE</scope>
    <source>
        <strain evidence="1">CHK192-8294</strain>
    </source>
</reference>
<reference evidence="1" key="2">
    <citation type="submission" date="2021-04" db="EMBL/GenBank/DDBJ databases">
        <authorList>
            <person name="Gilroy R."/>
        </authorList>
    </citation>
    <scope>NUCLEOTIDE SEQUENCE</scope>
    <source>
        <strain evidence="1">CHK192-8294</strain>
    </source>
</reference>
<accession>A0A9D2SB24</accession>
<name>A0A9D2SB24_9FIRM</name>
<dbReference type="AlphaFoldDB" id="A0A9D2SB24"/>
<organism evidence="1 2">
    <name type="scientific">Candidatus Flavonifractor intestinigallinarum</name>
    <dbReference type="NCBI Taxonomy" id="2838586"/>
    <lineage>
        <taxon>Bacteria</taxon>
        <taxon>Bacillati</taxon>
        <taxon>Bacillota</taxon>
        <taxon>Clostridia</taxon>
        <taxon>Eubacteriales</taxon>
        <taxon>Oscillospiraceae</taxon>
        <taxon>Flavonifractor</taxon>
    </lineage>
</organism>
<proteinExistence type="predicted"/>
<dbReference type="Proteomes" id="UP000823921">
    <property type="component" value="Unassembled WGS sequence"/>
</dbReference>
<sequence length="74" mass="8420">MRVGVKYCGGCNPRYDRVALVERIRRERQEDTFEGAIPGVCYDQLLVVCGCSAQCADLTGLEGREIRRLWQDQP</sequence>